<dbReference type="InterPro" id="IPR017455">
    <property type="entry name" value="Znf_FYVE-rel"/>
</dbReference>
<sequence length="221" mass="25602">MCMLCTAEFTVTFRRHHCRACGKVVCRVCSDYKAPLRYLAYKPDRVCKSCFEQLHKDMSALEDGLEETAENKSFSKPSFRGMFHGLGSFGKGKLKLRHRPSVLNEVRANADDVDISGYLKLWRKKTKQWRTLWFVLKDKAFYTYKASEDTAARKSTVVLGYEVQPLTTYFQGVESNLLFQLVHRGMTPMVFQTDSQASRERQVHQMSHIKIILDNRSPTRN</sequence>
<comment type="subcellular location">
    <subcellularLocation>
        <location evidence="1">Cytoplasm</location>
    </subcellularLocation>
</comment>
<accession>A0AAD9L4Y6</accession>
<dbReference type="EMBL" id="JAODUO010000339">
    <property type="protein sequence ID" value="KAK2182730.1"/>
    <property type="molecule type" value="Genomic_DNA"/>
</dbReference>
<dbReference type="InterPro" id="IPR001849">
    <property type="entry name" value="PH_domain"/>
</dbReference>
<dbReference type="InterPro" id="IPR051092">
    <property type="entry name" value="FYVE_RhoGEF_PH"/>
</dbReference>
<proteinExistence type="predicted"/>
<dbReference type="PANTHER" id="PTHR12673">
    <property type="entry name" value="FACIOGENITAL DYSPLASIA PROTEIN"/>
    <property type="match status" value="1"/>
</dbReference>
<evidence type="ECO:0000256" key="1">
    <source>
        <dbReference type="ARBA" id="ARBA00004496"/>
    </source>
</evidence>
<dbReference type="Gene3D" id="3.30.40.10">
    <property type="entry name" value="Zinc/RING finger domain, C3HC4 (zinc finger)"/>
    <property type="match status" value="1"/>
</dbReference>
<dbReference type="Proteomes" id="UP001209878">
    <property type="component" value="Unassembled WGS sequence"/>
</dbReference>
<feature type="domain" description="PH" evidence="8">
    <location>
        <begin position="112"/>
        <end position="214"/>
    </location>
</feature>
<evidence type="ECO:0000256" key="7">
    <source>
        <dbReference type="PROSITE-ProRule" id="PRU00091"/>
    </source>
</evidence>
<dbReference type="GO" id="GO:0008270">
    <property type="term" value="F:zinc ion binding"/>
    <property type="evidence" value="ECO:0007669"/>
    <property type="project" value="UniProtKB-KW"/>
</dbReference>
<dbReference type="InterPro" id="IPR011993">
    <property type="entry name" value="PH-like_dom_sf"/>
</dbReference>
<comment type="caution">
    <text evidence="10">The sequence shown here is derived from an EMBL/GenBank/DDBJ whole genome shotgun (WGS) entry which is preliminary data.</text>
</comment>
<keyword evidence="11" id="KW-1185">Reference proteome</keyword>
<dbReference type="SMART" id="SM00064">
    <property type="entry name" value="FYVE"/>
    <property type="match status" value="1"/>
</dbReference>
<evidence type="ECO:0000259" key="8">
    <source>
        <dbReference type="PROSITE" id="PS50003"/>
    </source>
</evidence>
<organism evidence="10 11">
    <name type="scientific">Ridgeia piscesae</name>
    <name type="common">Tubeworm</name>
    <dbReference type="NCBI Taxonomy" id="27915"/>
    <lineage>
        <taxon>Eukaryota</taxon>
        <taxon>Metazoa</taxon>
        <taxon>Spiralia</taxon>
        <taxon>Lophotrochozoa</taxon>
        <taxon>Annelida</taxon>
        <taxon>Polychaeta</taxon>
        <taxon>Sedentaria</taxon>
        <taxon>Canalipalpata</taxon>
        <taxon>Sabellida</taxon>
        <taxon>Siboglinidae</taxon>
        <taxon>Ridgeia</taxon>
    </lineage>
</organism>
<dbReference type="PROSITE" id="PS50003">
    <property type="entry name" value="PH_DOMAIN"/>
    <property type="match status" value="1"/>
</dbReference>
<dbReference type="InterPro" id="IPR000306">
    <property type="entry name" value="Znf_FYVE"/>
</dbReference>
<evidence type="ECO:0000256" key="5">
    <source>
        <dbReference type="ARBA" id="ARBA00022771"/>
    </source>
</evidence>
<dbReference type="PANTHER" id="PTHR12673:SF267">
    <property type="entry name" value="PROTEIN CBG10230"/>
    <property type="match status" value="1"/>
</dbReference>
<evidence type="ECO:0000256" key="6">
    <source>
        <dbReference type="ARBA" id="ARBA00022833"/>
    </source>
</evidence>
<keyword evidence="4" id="KW-0479">Metal-binding</keyword>
<dbReference type="GO" id="GO:0005085">
    <property type="term" value="F:guanyl-nucleotide exchange factor activity"/>
    <property type="evidence" value="ECO:0007669"/>
    <property type="project" value="UniProtKB-KW"/>
</dbReference>
<evidence type="ECO:0000313" key="11">
    <source>
        <dbReference type="Proteomes" id="UP001209878"/>
    </source>
</evidence>
<dbReference type="Pfam" id="PF00169">
    <property type="entry name" value="PH"/>
    <property type="match status" value="1"/>
</dbReference>
<dbReference type="SMART" id="SM00233">
    <property type="entry name" value="PH"/>
    <property type="match status" value="1"/>
</dbReference>
<dbReference type="Pfam" id="PF01363">
    <property type="entry name" value="FYVE"/>
    <property type="match status" value="1"/>
</dbReference>
<dbReference type="AlphaFoldDB" id="A0AAD9L4Y6"/>
<dbReference type="SUPFAM" id="SSF50729">
    <property type="entry name" value="PH domain-like"/>
    <property type="match status" value="1"/>
</dbReference>
<evidence type="ECO:0000256" key="2">
    <source>
        <dbReference type="ARBA" id="ARBA00022490"/>
    </source>
</evidence>
<evidence type="ECO:0000313" key="10">
    <source>
        <dbReference type="EMBL" id="KAK2182730.1"/>
    </source>
</evidence>
<dbReference type="Gene3D" id="2.30.29.30">
    <property type="entry name" value="Pleckstrin-homology domain (PH domain)/Phosphotyrosine-binding domain (PTB)"/>
    <property type="match status" value="1"/>
</dbReference>
<keyword evidence="5 7" id="KW-0863">Zinc-finger</keyword>
<feature type="domain" description="FYVE-type" evidence="9">
    <location>
        <begin position="1"/>
        <end position="55"/>
    </location>
</feature>
<evidence type="ECO:0000259" key="9">
    <source>
        <dbReference type="PROSITE" id="PS50178"/>
    </source>
</evidence>
<protein>
    <submittedName>
        <fullName evidence="10">Uncharacterized protein</fullName>
    </submittedName>
</protein>
<keyword evidence="3" id="KW-0344">Guanine-nucleotide releasing factor</keyword>
<dbReference type="InterPro" id="IPR013083">
    <property type="entry name" value="Znf_RING/FYVE/PHD"/>
</dbReference>
<reference evidence="10" key="1">
    <citation type="journal article" date="2023" name="Mol. Biol. Evol.">
        <title>Third-Generation Sequencing Reveals the Adaptive Role of the Epigenome in Three Deep-Sea Polychaetes.</title>
        <authorList>
            <person name="Perez M."/>
            <person name="Aroh O."/>
            <person name="Sun Y."/>
            <person name="Lan Y."/>
            <person name="Juniper S.K."/>
            <person name="Young C.R."/>
            <person name="Angers B."/>
            <person name="Qian P.Y."/>
        </authorList>
    </citation>
    <scope>NUCLEOTIDE SEQUENCE</scope>
    <source>
        <strain evidence="10">R07B-5</strain>
    </source>
</reference>
<gene>
    <name evidence="10" type="ORF">NP493_340g03068</name>
</gene>
<evidence type="ECO:0000256" key="4">
    <source>
        <dbReference type="ARBA" id="ARBA00022723"/>
    </source>
</evidence>
<evidence type="ECO:0000256" key="3">
    <source>
        <dbReference type="ARBA" id="ARBA00022658"/>
    </source>
</evidence>
<keyword evidence="2" id="KW-0963">Cytoplasm</keyword>
<dbReference type="GO" id="GO:0005737">
    <property type="term" value="C:cytoplasm"/>
    <property type="evidence" value="ECO:0007669"/>
    <property type="project" value="UniProtKB-SubCell"/>
</dbReference>
<name>A0AAD9L4Y6_RIDPI</name>
<keyword evidence="6" id="KW-0862">Zinc</keyword>
<dbReference type="PROSITE" id="PS50178">
    <property type="entry name" value="ZF_FYVE"/>
    <property type="match status" value="1"/>
</dbReference>